<reference evidence="1" key="1">
    <citation type="submission" date="2013-12" db="EMBL/GenBank/DDBJ databases">
        <authorList>
            <person name="Linke B."/>
        </authorList>
    </citation>
    <scope>NUCLEOTIDE SEQUENCE [LARGE SCALE GENOMIC DNA]</scope>
    <source>
        <strain evidence="1">CRIB-18</strain>
    </source>
</reference>
<evidence type="ECO:0000313" key="1">
    <source>
        <dbReference type="EMBL" id="CDR32926.1"/>
    </source>
</evidence>
<keyword evidence="2" id="KW-1185">Reference proteome</keyword>
<proteinExistence type="predicted"/>
<evidence type="ECO:0000313" key="2">
    <source>
        <dbReference type="Proteomes" id="UP000031552"/>
    </source>
</evidence>
<accession>A0A090CXW7</accession>
<reference evidence="1" key="2">
    <citation type="submission" date="2014-09" db="EMBL/GenBank/DDBJ databases">
        <title>Criblamydia sequanensis harbors a mega-plasmid encoding arsenite resistance.</title>
        <authorList>
            <person name="Bertelli C."/>
            <person name="Goesmann A."/>
            <person name="Greub G."/>
        </authorList>
    </citation>
    <scope>NUCLEOTIDE SEQUENCE [LARGE SCALE GENOMIC DNA]</scope>
    <source>
        <strain evidence="1">CRIB-18</strain>
    </source>
</reference>
<dbReference type="RefSeq" id="WP_041016446.1">
    <property type="nucleotide sequence ID" value="NZ_CCEJ010000001.1"/>
</dbReference>
<dbReference type="STRING" id="1437425.CSEC_0082"/>
<organism evidence="1 2">
    <name type="scientific">Candidatus Criblamydia sequanensis CRIB-18</name>
    <dbReference type="NCBI Taxonomy" id="1437425"/>
    <lineage>
        <taxon>Bacteria</taxon>
        <taxon>Pseudomonadati</taxon>
        <taxon>Chlamydiota</taxon>
        <taxon>Chlamydiia</taxon>
        <taxon>Parachlamydiales</taxon>
        <taxon>Candidatus Criblamydiaceae</taxon>
        <taxon>Candidatus Criblamydia</taxon>
    </lineage>
</organism>
<dbReference type="Proteomes" id="UP000031552">
    <property type="component" value="Unassembled WGS sequence"/>
</dbReference>
<dbReference type="EMBL" id="CCEJ010000001">
    <property type="protein sequence ID" value="CDR32926.1"/>
    <property type="molecule type" value="Genomic_DNA"/>
</dbReference>
<dbReference type="eggNOG" id="COG1040">
    <property type="taxonomic scope" value="Bacteria"/>
</dbReference>
<gene>
    <name evidence="1" type="primary">comF</name>
    <name evidence="1" type="ORF">CSEC_0082</name>
</gene>
<comment type="caution">
    <text evidence="1">The sequence shown here is derived from an EMBL/GenBank/DDBJ whole genome shotgun (WGS) entry which is preliminary data.</text>
</comment>
<dbReference type="AlphaFoldDB" id="A0A090CXW7"/>
<dbReference type="OrthoDB" id="9779910at2"/>
<sequence>METLVKQALDFLYPPVCLYCRSCLLEEKNKPFNWFCQNCSILIEFLTFEDRCHYCFESLNKHECALKTENLKVFNCFDHKSPVTELVKSFNYNKSKSLASSFAAFIVLQLNQLNIPSPDLISVLPLTWQEKLFRDDLNQIVAEELSFFLKVPFQKILKASFVTDVGSKRNEIRFALKSQNLLAKKNILLISLSKRTREEWVNISRQFDPHNIRNLHLMQFLV</sequence>
<name>A0A090CXW7_9BACT</name>
<protein>
    <submittedName>
        <fullName evidence="1">Competence-related protein ComF</fullName>
    </submittedName>
</protein>